<dbReference type="InterPro" id="IPR052036">
    <property type="entry name" value="Hydrolase/PRTase-associated"/>
</dbReference>
<dbReference type="Gene3D" id="3.40.1660.10">
    <property type="entry name" value="EreA-like (biosynthetic domain)"/>
    <property type="match status" value="1"/>
</dbReference>
<dbReference type="Pfam" id="PF05139">
    <property type="entry name" value="Erythro_esteras"/>
    <property type="match status" value="1"/>
</dbReference>
<dbReference type="EMBL" id="JACHMN010000003">
    <property type="protein sequence ID" value="MBB5873665.1"/>
    <property type="molecule type" value="Genomic_DNA"/>
</dbReference>
<dbReference type="PANTHER" id="PTHR31299">
    <property type="entry name" value="ESTERASE, PUTATIVE (AFU_ORTHOLOGUE AFUA_1G05850)-RELATED"/>
    <property type="match status" value="1"/>
</dbReference>
<name>A0A841C160_9ACTN</name>
<dbReference type="Gene3D" id="1.20.1440.30">
    <property type="entry name" value="Biosynthetic Protein domain"/>
    <property type="match status" value="1"/>
</dbReference>
<dbReference type="SUPFAM" id="SSF159501">
    <property type="entry name" value="EreA/ChaN-like"/>
    <property type="match status" value="1"/>
</dbReference>
<dbReference type="InterPro" id="IPR014622">
    <property type="entry name" value="UCP036794_erythomycin"/>
</dbReference>
<dbReference type="PIRSF" id="PIRSF036794">
    <property type="entry name" value="UCP_erythr_ester"/>
    <property type="match status" value="1"/>
</dbReference>
<dbReference type="RefSeq" id="WP_184845161.1">
    <property type="nucleotide sequence ID" value="NZ_JACHMN010000003.1"/>
</dbReference>
<dbReference type="Gene3D" id="3.30.1870.10">
    <property type="entry name" value="EreA-like, domain 2"/>
    <property type="match status" value="1"/>
</dbReference>
<accession>A0A841C160</accession>
<dbReference type="GO" id="GO:0046677">
    <property type="term" value="P:response to antibiotic"/>
    <property type="evidence" value="ECO:0007669"/>
    <property type="project" value="InterPro"/>
</dbReference>
<organism evidence="1 2">
    <name type="scientific">Allocatelliglobosispora scoriae</name>
    <dbReference type="NCBI Taxonomy" id="643052"/>
    <lineage>
        <taxon>Bacteria</taxon>
        <taxon>Bacillati</taxon>
        <taxon>Actinomycetota</taxon>
        <taxon>Actinomycetes</taxon>
        <taxon>Micromonosporales</taxon>
        <taxon>Micromonosporaceae</taxon>
        <taxon>Allocatelliglobosispora</taxon>
    </lineage>
</organism>
<reference evidence="1 2" key="1">
    <citation type="submission" date="2020-08" db="EMBL/GenBank/DDBJ databases">
        <title>Sequencing the genomes of 1000 actinobacteria strains.</title>
        <authorList>
            <person name="Klenk H.-P."/>
        </authorList>
    </citation>
    <scope>NUCLEOTIDE SEQUENCE [LARGE SCALE GENOMIC DNA]</scope>
    <source>
        <strain evidence="1 2">DSM 45362</strain>
    </source>
</reference>
<comment type="caution">
    <text evidence="1">The sequence shown here is derived from an EMBL/GenBank/DDBJ whole genome shotgun (WGS) entry which is preliminary data.</text>
</comment>
<evidence type="ECO:0000313" key="1">
    <source>
        <dbReference type="EMBL" id="MBB5873665.1"/>
    </source>
</evidence>
<proteinExistence type="predicted"/>
<dbReference type="Proteomes" id="UP000587527">
    <property type="component" value="Unassembled WGS sequence"/>
</dbReference>
<dbReference type="AlphaFoldDB" id="A0A841C160"/>
<keyword evidence="2" id="KW-1185">Reference proteome</keyword>
<dbReference type="PANTHER" id="PTHR31299:SF0">
    <property type="entry name" value="ESTERASE, PUTATIVE (AFU_ORTHOLOGUE AFUA_1G05850)-RELATED"/>
    <property type="match status" value="1"/>
</dbReference>
<evidence type="ECO:0000313" key="2">
    <source>
        <dbReference type="Proteomes" id="UP000587527"/>
    </source>
</evidence>
<dbReference type="CDD" id="cd14728">
    <property type="entry name" value="Ere-like"/>
    <property type="match status" value="1"/>
</dbReference>
<dbReference type="InterPro" id="IPR007815">
    <property type="entry name" value="Emycin_Estase"/>
</dbReference>
<gene>
    <name evidence="1" type="ORF">F4553_007099</name>
</gene>
<protein>
    <submittedName>
        <fullName evidence="1">Erythromycin esterase-like protein</fullName>
    </submittedName>
</protein>
<sequence>MTDLIQNSARPFTGGALAALLSPATRLLGLGEPTHGVEAFPELRNELFRHLVEHEGYRSITMESDCLAALVADDFVAGGTGTLDEAMSGGFSHGLAASPANRELLRWMRAVNEQRPPEDRLRCDGFDGPLEMTGAASPRAALTALHDHLAAHVDPAWSREALDDLLGPDELWTDPEALRDPARSVGRTPEARELRLVADDLRAQLTMHAPRLAAETSADDRWRADLHARTAAGLLRYHAGLADTSPTRLNAIMFLREAMMADNLDAIVRREADRGPTLAFAHNSHLQRDQSGMHFGGQPLRWWSAGAVMGARLGDGYAFAATTFGTRGTDTPGPETLEGVLSALPHDRAVIDPARFTAALDRRLTPRVPADYTYAALDPATIDRIDAVVFVREL</sequence>